<evidence type="ECO:0000256" key="1">
    <source>
        <dbReference type="SAM" id="MobiDB-lite"/>
    </source>
</evidence>
<dbReference type="PANTHER" id="PTHR39198:SF1">
    <property type="entry name" value="ALPHA-GALACTOSIDASE NEW3 DOMAIN-CONTAINING PROTEIN"/>
    <property type="match status" value="1"/>
</dbReference>
<accession>A0A075ICP5</accession>
<dbReference type="Gene3D" id="2.60.40.10">
    <property type="entry name" value="Immunoglobulins"/>
    <property type="match status" value="2"/>
</dbReference>
<organism evidence="2">
    <name type="scientific">uncultured marine group II/III euryarchaeote SAT1000_51_E12</name>
    <dbReference type="NCBI Taxonomy" id="1456589"/>
    <lineage>
        <taxon>Archaea</taxon>
        <taxon>Methanobacteriati</taxon>
        <taxon>Methanobacteriota</taxon>
        <taxon>environmental samples</taxon>
    </lineage>
</organism>
<name>A0A075ICP5_9EURY</name>
<dbReference type="AlphaFoldDB" id="A0A075ICP5"/>
<evidence type="ECO:0000313" key="2">
    <source>
        <dbReference type="EMBL" id="AIF25540.1"/>
    </source>
</evidence>
<protein>
    <submittedName>
        <fullName evidence="2">Pro-kumamolisin, activation domain family</fullName>
    </submittedName>
</protein>
<proteinExistence type="predicted"/>
<sequence length="840" mass="87870">MHLSRSLLLLGSLALLLLLPALPAEEAPVPFYMDEDASTEAPGALEVDRPPNASPHTTQVDSSPTGNNYVHVADWESSSLGFSINASGEWSGKVTVYSSHDINIKLQFSIVVADEVKGSFETTTETINGGEMLLEGSGTLAHTALPTAGFTLRIEAQWNLNVGQQPPGNATIELRYGSSASPDLEGGIVLPVGHARAIADGAANHDETGRKVIVYARIEDAFSNDYLPGGKAGYTMRMGPQGESPWEGSCELVTSKGTWMQARFDWSYEGHSLPAGNNAYSVEVTFTDTLSNHEWSADFTVWVDIPAKPELEVDAGTTSRNVNPGKSVTYTLTVYNSGSGDDTVLLSSAGTIDGWTAELGDDDFFLAAGDSKSVQLTITAPSSAGDGEKDNTVVTARAESDAGIHDSQVFSTTASIPPDDWSFRLDLLGSPDITVRDRGEVQFQIAVTNKGNQDASYTFSTISNPSGAFTASFSPSMVSGLAPNEAQQVQVTLSVSPSYGGVDGTATISASLTGGVSGSESATVDIELVQSGFIDLRHPNLQLSAEQGGWDSHEFEVRNTNSEEAILIYFASESLTDPTASSWLSFIDRDGQPVSAQSLILIPPGGTETVTLRVSVPGSAATGHYTMEVWLSNDQHARISEKRAFSVEAVTPTEATSSSLMLYGVAAVLFAGIAGGGYWYVSRDDEDYDDEEGDSDEPPAVAPMEGLPVASVEAAPVAAVEAAPPVATTTPVADVTPVAPQPAPVQAVVAQPAVVEAVAVQPVVAAPVVAQPVVAQPVEATPVEAVAVQPVAVQPVEATPVEAVAVEAVAVQPVEAGAVEATPVVVKAQVVEDEDEMEFS</sequence>
<dbReference type="PANTHER" id="PTHR39198">
    <property type="entry name" value="HYPOTHETICAL MEMBRANE PROTEIN, CONSERVED"/>
    <property type="match status" value="1"/>
</dbReference>
<feature type="compositionally biased region" description="Polar residues" evidence="1">
    <location>
        <begin position="54"/>
        <end position="68"/>
    </location>
</feature>
<dbReference type="EMBL" id="KF901293">
    <property type="protein sequence ID" value="AIF25540.1"/>
    <property type="molecule type" value="Genomic_DNA"/>
</dbReference>
<reference evidence="2" key="1">
    <citation type="journal article" date="2014" name="Genome Biol. Evol.">
        <title>Pangenome evidence for extensive interdomain horizontal transfer affecting lineage core and shell genes in uncultured planktonic thaumarchaeota and euryarchaeota.</title>
        <authorList>
            <person name="Deschamps P."/>
            <person name="Zivanovic Y."/>
            <person name="Moreira D."/>
            <person name="Rodriguez-Valera F."/>
            <person name="Lopez-Garcia P."/>
        </authorList>
    </citation>
    <scope>NUCLEOTIDE SEQUENCE</scope>
</reference>
<dbReference type="InterPro" id="IPR013783">
    <property type="entry name" value="Ig-like_fold"/>
</dbReference>
<feature type="region of interest" description="Disordered" evidence="1">
    <location>
        <begin position="42"/>
        <end position="68"/>
    </location>
</feature>